<keyword evidence="2" id="KW-1185">Reference proteome</keyword>
<protein>
    <submittedName>
        <fullName evidence="1">Uncharacterized protein</fullName>
    </submittedName>
</protein>
<dbReference type="EMBL" id="LUEZ02000058">
    <property type="protein sequence ID" value="RDB20637.1"/>
    <property type="molecule type" value="Genomic_DNA"/>
</dbReference>
<organism evidence="1 2">
    <name type="scientific">Hypsizygus marmoreus</name>
    <name type="common">White beech mushroom</name>
    <name type="synonym">Agaricus marmoreus</name>
    <dbReference type="NCBI Taxonomy" id="39966"/>
    <lineage>
        <taxon>Eukaryota</taxon>
        <taxon>Fungi</taxon>
        <taxon>Dikarya</taxon>
        <taxon>Basidiomycota</taxon>
        <taxon>Agaricomycotina</taxon>
        <taxon>Agaricomycetes</taxon>
        <taxon>Agaricomycetidae</taxon>
        <taxon>Agaricales</taxon>
        <taxon>Tricholomatineae</taxon>
        <taxon>Lyophyllaceae</taxon>
        <taxon>Hypsizygus</taxon>
    </lineage>
</organism>
<evidence type="ECO:0000313" key="1">
    <source>
        <dbReference type="EMBL" id="RDB20637.1"/>
    </source>
</evidence>
<dbReference type="InParanoid" id="A0A369JJ90"/>
<evidence type="ECO:0000313" key="2">
    <source>
        <dbReference type="Proteomes" id="UP000076154"/>
    </source>
</evidence>
<dbReference type="AlphaFoldDB" id="A0A369JJ90"/>
<name>A0A369JJ90_HYPMA</name>
<gene>
    <name evidence="1" type="ORF">Hypma_012098</name>
</gene>
<dbReference type="Proteomes" id="UP000076154">
    <property type="component" value="Unassembled WGS sequence"/>
</dbReference>
<comment type="caution">
    <text evidence="1">The sequence shown here is derived from an EMBL/GenBank/DDBJ whole genome shotgun (WGS) entry which is preliminary data.</text>
</comment>
<feature type="non-terminal residue" evidence="1">
    <location>
        <position position="97"/>
    </location>
</feature>
<reference evidence="1" key="1">
    <citation type="submission" date="2018-04" db="EMBL/GenBank/DDBJ databases">
        <title>Whole genome sequencing of Hypsizygus marmoreus.</title>
        <authorList>
            <person name="Choi I.-G."/>
            <person name="Min B."/>
            <person name="Kim J.-G."/>
            <person name="Kim S."/>
            <person name="Oh Y.-L."/>
            <person name="Kong W.-S."/>
            <person name="Park H."/>
            <person name="Jeong J."/>
            <person name="Song E.-S."/>
        </authorList>
    </citation>
    <scope>NUCLEOTIDE SEQUENCE [LARGE SCALE GENOMIC DNA]</scope>
    <source>
        <strain evidence="1">51987-8</strain>
    </source>
</reference>
<proteinExistence type="predicted"/>
<accession>A0A369JJ90</accession>
<sequence length="97" mass="10827">MRMFIEWERSSCPVVMLAWIWALQEMNEARISKPASGPHPGVNALNTGFELPIMPIITRGWRVPSDRSLRMSTMEECSARGPVLSSSLAHDLSVDVS</sequence>